<gene>
    <name evidence="1" type="ORF">S01H1_10388</name>
</gene>
<proteinExistence type="predicted"/>
<dbReference type="AlphaFoldDB" id="X0T5E7"/>
<sequence length="66" mass="6931">MGYVQYSSPFLKAGKGCAESEGGSGCIVKRGGEYVILNNKKGGVWRSGFSSEADAKKALAAYHANK</sequence>
<protein>
    <submittedName>
        <fullName evidence="1">Uncharacterized protein</fullName>
    </submittedName>
</protein>
<reference evidence="1" key="1">
    <citation type="journal article" date="2014" name="Front. Microbiol.">
        <title>High frequency of phylogenetically diverse reductive dehalogenase-homologous genes in deep subseafloor sedimentary metagenomes.</title>
        <authorList>
            <person name="Kawai M."/>
            <person name="Futagami T."/>
            <person name="Toyoda A."/>
            <person name="Takaki Y."/>
            <person name="Nishi S."/>
            <person name="Hori S."/>
            <person name="Arai W."/>
            <person name="Tsubouchi T."/>
            <person name="Morono Y."/>
            <person name="Uchiyama I."/>
            <person name="Ito T."/>
            <person name="Fujiyama A."/>
            <person name="Inagaki F."/>
            <person name="Takami H."/>
        </authorList>
    </citation>
    <scope>NUCLEOTIDE SEQUENCE</scope>
    <source>
        <strain evidence="1">Expedition CK06-06</strain>
    </source>
</reference>
<name>X0T5E7_9ZZZZ</name>
<accession>X0T5E7</accession>
<dbReference type="EMBL" id="BARS01005304">
    <property type="protein sequence ID" value="GAF71300.1"/>
    <property type="molecule type" value="Genomic_DNA"/>
</dbReference>
<comment type="caution">
    <text evidence="1">The sequence shown here is derived from an EMBL/GenBank/DDBJ whole genome shotgun (WGS) entry which is preliminary data.</text>
</comment>
<evidence type="ECO:0000313" key="1">
    <source>
        <dbReference type="EMBL" id="GAF71300.1"/>
    </source>
</evidence>
<organism evidence="1">
    <name type="scientific">marine sediment metagenome</name>
    <dbReference type="NCBI Taxonomy" id="412755"/>
    <lineage>
        <taxon>unclassified sequences</taxon>
        <taxon>metagenomes</taxon>
        <taxon>ecological metagenomes</taxon>
    </lineage>
</organism>